<evidence type="ECO:0000313" key="5">
    <source>
        <dbReference type="Proteomes" id="UP000472263"/>
    </source>
</evidence>
<dbReference type="InParanoid" id="A0A667ZFS6"/>
<keyword evidence="5" id="KW-1185">Reference proteome</keyword>
<protein>
    <submittedName>
        <fullName evidence="4">Cell death inducing DFFA like effector a</fullName>
    </submittedName>
</protein>
<dbReference type="GeneTree" id="ENSGT00390000018596"/>
<reference evidence="4" key="2">
    <citation type="submission" date="2025-08" db="UniProtKB">
        <authorList>
            <consortium name="Ensembl"/>
        </authorList>
    </citation>
    <scope>IDENTIFICATION</scope>
</reference>
<dbReference type="Gene3D" id="3.10.20.10">
    <property type="match status" value="1"/>
</dbReference>
<evidence type="ECO:0000259" key="3">
    <source>
        <dbReference type="PROSITE" id="PS51135"/>
    </source>
</evidence>
<dbReference type="GO" id="GO:0006915">
    <property type="term" value="P:apoptotic process"/>
    <property type="evidence" value="ECO:0007669"/>
    <property type="project" value="UniProtKB-UniRule"/>
</dbReference>
<dbReference type="Pfam" id="PF02017">
    <property type="entry name" value="CIDE-N"/>
    <property type="match status" value="1"/>
</dbReference>
<name>A0A667ZFS6_9TELE</name>
<evidence type="ECO:0000256" key="2">
    <source>
        <dbReference type="PROSITE-ProRule" id="PRU00447"/>
    </source>
</evidence>
<reference evidence="4" key="1">
    <citation type="submission" date="2019-06" db="EMBL/GenBank/DDBJ databases">
        <authorList>
            <consortium name="Wellcome Sanger Institute Data Sharing"/>
        </authorList>
    </citation>
    <scope>NUCLEOTIDE SEQUENCE [LARGE SCALE GENOMIC DNA]</scope>
</reference>
<sequence>MAPLSIQSGVEYAKTLLPETLLRSVSSVQATVTRHILPPAQPRCFKVCTQSRRRCRSLVASSLDELLEQAARVLLLSCRVFTLVLEEDGTVIDSEAFFQTLPGDTALMVLEKGEMWTRNKMFPSFRQPKRNGIAKLTFDLYKLHPQEFLGCLSVRATLYDIYTLSYDFRCTKAKHVLRLLLRCCTYMTRLAGQLLLHASASIPQLSAEDDC</sequence>
<dbReference type="InterPro" id="IPR003508">
    <property type="entry name" value="CIDE-N_dom"/>
</dbReference>
<dbReference type="Proteomes" id="UP000472263">
    <property type="component" value="Chromosome 20"/>
</dbReference>
<dbReference type="FunCoup" id="A0A667ZFS6">
    <property type="interactions" value="1280"/>
</dbReference>
<accession>A0A667ZFS6</accession>
<reference evidence="4" key="3">
    <citation type="submission" date="2025-09" db="UniProtKB">
        <authorList>
            <consortium name="Ensembl"/>
        </authorList>
    </citation>
    <scope>IDENTIFICATION</scope>
</reference>
<dbReference type="SMART" id="SM00266">
    <property type="entry name" value="CAD"/>
    <property type="match status" value="1"/>
</dbReference>
<organism evidence="4 5">
    <name type="scientific">Myripristis murdjan</name>
    <name type="common">pinecone soldierfish</name>
    <dbReference type="NCBI Taxonomy" id="586833"/>
    <lineage>
        <taxon>Eukaryota</taxon>
        <taxon>Metazoa</taxon>
        <taxon>Chordata</taxon>
        <taxon>Craniata</taxon>
        <taxon>Vertebrata</taxon>
        <taxon>Euteleostomi</taxon>
        <taxon>Actinopterygii</taxon>
        <taxon>Neopterygii</taxon>
        <taxon>Teleostei</taxon>
        <taxon>Neoteleostei</taxon>
        <taxon>Acanthomorphata</taxon>
        <taxon>Holocentriformes</taxon>
        <taxon>Holocentridae</taxon>
        <taxon>Myripristis</taxon>
    </lineage>
</organism>
<dbReference type="GO" id="GO:0042981">
    <property type="term" value="P:regulation of apoptotic process"/>
    <property type="evidence" value="ECO:0007669"/>
    <property type="project" value="TreeGrafter"/>
</dbReference>
<dbReference type="OrthoDB" id="6475906at2759"/>
<evidence type="ECO:0000313" key="4">
    <source>
        <dbReference type="Ensembl" id="ENSMMDP00005039452.1"/>
    </source>
</evidence>
<proteinExistence type="predicted"/>
<dbReference type="SUPFAM" id="SSF54277">
    <property type="entry name" value="CAD &amp; PB1 domains"/>
    <property type="match status" value="1"/>
</dbReference>
<keyword evidence="1 2" id="KW-0053">Apoptosis</keyword>
<dbReference type="Ensembl" id="ENSMMDT00005040265.1">
    <property type="protein sequence ID" value="ENSMMDP00005039452.1"/>
    <property type="gene ID" value="ENSMMDG00005018255.1"/>
</dbReference>
<dbReference type="PANTHER" id="PTHR12306">
    <property type="entry name" value="CELL DEATH ACTIVATOR CIDE"/>
    <property type="match status" value="1"/>
</dbReference>
<gene>
    <name evidence="4" type="primary">cidea</name>
</gene>
<dbReference type="PROSITE" id="PS51135">
    <property type="entry name" value="CIDE_N"/>
    <property type="match status" value="1"/>
</dbReference>
<dbReference type="AlphaFoldDB" id="A0A667ZFS6"/>
<dbReference type="PANTHER" id="PTHR12306:SF8">
    <property type="entry name" value="LIPID TRANSFERASE CIDEA"/>
    <property type="match status" value="1"/>
</dbReference>
<evidence type="ECO:0000256" key="1">
    <source>
        <dbReference type="ARBA" id="ARBA00022703"/>
    </source>
</evidence>
<feature type="domain" description="CIDE-N" evidence="3">
    <location>
        <begin position="41"/>
        <end position="118"/>
    </location>
</feature>
<dbReference type="CDD" id="cd01615">
    <property type="entry name" value="CIDE_N"/>
    <property type="match status" value="1"/>
</dbReference>